<evidence type="ECO:0000259" key="9">
    <source>
        <dbReference type="Pfam" id="PF03151"/>
    </source>
</evidence>
<feature type="transmembrane region" description="Helical" evidence="8">
    <location>
        <begin position="361"/>
        <end position="381"/>
    </location>
</feature>
<proteinExistence type="inferred from homology"/>
<evidence type="ECO:0000256" key="3">
    <source>
        <dbReference type="ARBA" id="ARBA00010425"/>
    </source>
</evidence>
<dbReference type="Pfam" id="PF03151">
    <property type="entry name" value="TPT"/>
    <property type="match status" value="1"/>
</dbReference>
<feature type="transmembrane region" description="Helical" evidence="8">
    <location>
        <begin position="163"/>
        <end position="182"/>
    </location>
</feature>
<evidence type="ECO:0000256" key="4">
    <source>
        <dbReference type="ARBA" id="ARBA00011182"/>
    </source>
</evidence>
<evidence type="ECO:0000256" key="6">
    <source>
        <dbReference type="ARBA" id="ARBA00022989"/>
    </source>
</evidence>
<evidence type="ECO:0000256" key="8">
    <source>
        <dbReference type="SAM" id="Phobius"/>
    </source>
</evidence>
<dbReference type="GO" id="GO:0005789">
    <property type="term" value="C:endoplasmic reticulum membrane"/>
    <property type="evidence" value="ECO:0007669"/>
    <property type="project" value="UniProtKB-SubCell"/>
</dbReference>
<feature type="transmembrane region" description="Helical" evidence="8">
    <location>
        <begin position="253"/>
        <end position="277"/>
    </location>
</feature>
<evidence type="ECO:0000256" key="7">
    <source>
        <dbReference type="ARBA" id="ARBA00023136"/>
    </source>
</evidence>
<dbReference type="EMBL" id="CAJSTJ010000184">
    <property type="protein sequence ID" value="CAG7565518.1"/>
    <property type="molecule type" value="Genomic_DNA"/>
</dbReference>
<comment type="caution">
    <text evidence="10">The sequence shown here is derived from an EMBL/GenBank/DDBJ whole genome shotgun (WGS) entry which is preliminary data.</text>
</comment>
<feature type="transmembrane region" description="Helical" evidence="8">
    <location>
        <begin position="222"/>
        <end position="241"/>
    </location>
</feature>
<accession>A0A8J2IW38</accession>
<evidence type="ECO:0000256" key="2">
    <source>
        <dbReference type="ARBA" id="ARBA00004477"/>
    </source>
</evidence>
<feature type="transmembrane region" description="Helical" evidence="8">
    <location>
        <begin position="138"/>
        <end position="157"/>
    </location>
</feature>
<dbReference type="Proteomes" id="UP000693738">
    <property type="component" value="Unassembled WGS sequence"/>
</dbReference>
<evidence type="ECO:0000256" key="1">
    <source>
        <dbReference type="ARBA" id="ARBA00003420"/>
    </source>
</evidence>
<keyword evidence="5 8" id="KW-0812">Transmembrane</keyword>
<protein>
    <recommendedName>
        <fullName evidence="9">Sugar phosphate transporter domain-containing protein</fullName>
    </recommendedName>
</protein>
<dbReference type="InterPro" id="IPR004853">
    <property type="entry name" value="Sugar_P_trans_dom"/>
</dbReference>
<comment type="similarity">
    <text evidence="3">Belongs to the TPT transporter family. SLC35D subfamily.</text>
</comment>
<feature type="transmembrane region" description="Helical" evidence="8">
    <location>
        <begin position="67"/>
        <end position="86"/>
    </location>
</feature>
<dbReference type="InterPro" id="IPR050186">
    <property type="entry name" value="TPT_transporter"/>
</dbReference>
<dbReference type="PANTHER" id="PTHR11132">
    <property type="entry name" value="SOLUTE CARRIER FAMILY 35"/>
    <property type="match status" value="1"/>
</dbReference>
<dbReference type="AlphaFoldDB" id="A0A8J2IW38"/>
<name>A0A8J2IW38_FUSEQ</name>
<comment type="subcellular location">
    <subcellularLocation>
        <location evidence="2">Endoplasmic reticulum membrane</location>
        <topology evidence="2">Multi-pass membrane protein</topology>
    </subcellularLocation>
</comment>
<feature type="transmembrane region" description="Helical" evidence="8">
    <location>
        <begin position="283"/>
        <end position="303"/>
    </location>
</feature>
<gene>
    <name evidence="10" type="ORF">FEQUK3_LOCUS11236</name>
</gene>
<feature type="transmembrane region" description="Helical" evidence="8">
    <location>
        <begin position="310"/>
        <end position="329"/>
    </location>
</feature>
<sequence>MAGSSDLEANRVSPRFEGVDDTTTEKPVIQGTGSRLHPSVYILTWIFFSNITILFNKWLIDTAGFRYPIILTTWHLVFATIATQILARTTTLLDSRHAIPLSRRLYVRTILPIGVLYSASLVFSNIVYLYLSVSFIQMLKSTGPVFTLIASWVWGVAQPDSKTFGNVMIIVVGVAIASFGEIEFSVAGFIFQMCGTIAEAVRVVMIQVMLSAEGLRMDPLVGLYYYAPVCTLMNFLVVAFSEGPRFKWEDAASAGYGMLFANACLAFALNIISVVLIGKTSGLVMTLSGILKSILLVAASVIIWGTHISLLQTLGYSIALMGLVLYSIGYEQLLNTWEEIVAWGTGSLNREGEMSPTLRKAVMVGCLGFITVIIAGALWHYHGLSSTQVARATTSLLSH</sequence>
<comment type="function">
    <text evidence="1">Involved in the import of GDP-mannose from the cytoplasm into the Golgi lumen.</text>
</comment>
<evidence type="ECO:0000313" key="11">
    <source>
        <dbReference type="Proteomes" id="UP000693738"/>
    </source>
</evidence>
<comment type="subunit">
    <text evidence="4">Homooligomer.</text>
</comment>
<reference evidence="10" key="1">
    <citation type="submission" date="2021-05" db="EMBL/GenBank/DDBJ databases">
        <authorList>
            <person name="Khan N."/>
        </authorList>
    </citation>
    <scope>NUCLEOTIDE SEQUENCE</scope>
</reference>
<evidence type="ECO:0000256" key="5">
    <source>
        <dbReference type="ARBA" id="ARBA00022692"/>
    </source>
</evidence>
<keyword evidence="7 8" id="KW-0472">Membrane</keyword>
<organism evidence="10 11">
    <name type="scientific">Fusarium equiseti</name>
    <name type="common">Fusarium scirpi</name>
    <dbReference type="NCBI Taxonomy" id="61235"/>
    <lineage>
        <taxon>Eukaryota</taxon>
        <taxon>Fungi</taxon>
        <taxon>Dikarya</taxon>
        <taxon>Ascomycota</taxon>
        <taxon>Pezizomycotina</taxon>
        <taxon>Sordariomycetes</taxon>
        <taxon>Hypocreomycetidae</taxon>
        <taxon>Hypocreales</taxon>
        <taxon>Nectriaceae</taxon>
        <taxon>Fusarium</taxon>
        <taxon>Fusarium incarnatum-equiseti species complex</taxon>
    </lineage>
</organism>
<feature type="domain" description="Sugar phosphate transporter" evidence="9">
    <location>
        <begin position="40"/>
        <end position="327"/>
    </location>
</feature>
<evidence type="ECO:0000313" key="10">
    <source>
        <dbReference type="EMBL" id="CAG7565518.1"/>
    </source>
</evidence>
<keyword evidence="6 8" id="KW-1133">Transmembrane helix</keyword>
<feature type="transmembrane region" description="Helical" evidence="8">
    <location>
        <begin position="106"/>
        <end position="131"/>
    </location>
</feature>
<feature type="transmembrane region" description="Helical" evidence="8">
    <location>
        <begin position="40"/>
        <end position="60"/>
    </location>
</feature>